<sequence>MNNKLTNEQIVLESLQKVVNNGEILDNKLFIKEIDLIVTTEIVSIKTEKDFVMAELIFSINNGEFNDVFIESTAGIGKSEEEALKQCSVNFALSCLLTFIDSMNNRYSETFETHFFESKKWNLTKSDLQCMGDSIKTNITDFWEIFGGKLKKRLGNKKYNWVKIFICKTSDNNYICECRINGTLNLEITNDLRNLAESIDFSGNFISLKQFFIIKQSDETYKKVPYSKDDIINFSNKAIEIIANCDSKEKFDNILKDISKITNDENLAFELKIFIPEILCELIFSEGKYIDKIMFINNDRNIEVYKNQFTSYYNIYESVSENLYNRKITKESIKKIICLSATYDAIEKVLKENKQLSNFRAIGVGMRISDKYRPF</sequence>
<keyword evidence="3" id="KW-1185">Reference proteome</keyword>
<dbReference type="STRING" id="137838.GCA_001458595_02195"/>
<name>A0A2A7MHN2_9CLOT</name>
<dbReference type="EMBL" id="PDCJ01000001">
    <property type="protein sequence ID" value="PEG30831.1"/>
    <property type="molecule type" value="Genomic_DNA"/>
</dbReference>
<gene>
    <name evidence="1" type="ORF">CNEO2_280062</name>
    <name evidence="2" type="ORF">CQ394_03670</name>
</gene>
<dbReference type="AlphaFoldDB" id="A0A2A7MHN2"/>
<protein>
    <submittedName>
        <fullName evidence="2">Uncharacterized protein</fullName>
    </submittedName>
</protein>
<dbReference type="OrthoDB" id="1646620at2"/>
<organism evidence="2 3">
    <name type="scientific">Clostridium neonatale</name>
    <dbReference type="NCBI Taxonomy" id="137838"/>
    <lineage>
        <taxon>Bacteria</taxon>
        <taxon>Bacillati</taxon>
        <taxon>Bacillota</taxon>
        <taxon>Clostridia</taxon>
        <taxon>Eubacteriales</taxon>
        <taxon>Clostridiaceae</taxon>
        <taxon>Clostridium</taxon>
    </lineage>
</organism>
<reference evidence="1" key="2">
    <citation type="submission" date="2022-10" db="EMBL/GenBank/DDBJ databases">
        <authorList>
            <person name="Aires J."/>
            <person name="Mesa V."/>
        </authorList>
    </citation>
    <scope>NUCLEOTIDE SEQUENCE</scope>
    <source>
        <strain evidence="1">Clostridium neonatale JD116</strain>
    </source>
</reference>
<dbReference type="RefSeq" id="WP_058294998.1">
    <property type="nucleotide sequence ID" value="NZ_CAMRXB010000024.1"/>
</dbReference>
<dbReference type="Proteomes" id="UP001189143">
    <property type="component" value="Unassembled WGS sequence"/>
</dbReference>
<dbReference type="EMBL" id="CAMTCP010000210">
    <property type="protein sequence ID" value="CAI3588919.1"/>
    <property type="molecule type" value="Genomic_DNA"/>
</dbReference>
<evidence type="ECO:0000313" key="2">
    <source>
        <dbReference type="EMBL" id="PEG30831.1"/>
    </source>
</evidence>
<dbReference type="InterPro" id="IPR045929">
    <property type="entry name" value="DUF6348"/>
</dbReference>
<accession>A0A2A7MHN2</accession>
<reference evidence="2 3" key="1">
    <citation type="submission" date="2017-10" db="EMBL/GenBank/DDBJ databases">
        <title>Effective Description of Clostridium neonatale sp. nov. linked to necrotizing enterocolitis in neonates and a clarification of species assignable to the genus Clostridium (Prazmowski 1880) emend. Lawson and Rainey 2016.</title>
        <authorList>
            <person name="Bernard K."/>
            <person name="Burdz T."/>
            <person name="Wiebe D."/>
            <person name="Balcewich B."/>
            <person name="Alfa M."/>
            <person name="Bernier A.-M."/>
        </authorList>
    </citation>
    <scope>NUCLEOTIDE SEQUENCE [LARGE SCALE GENOMIC DNA]</scope>
    <source>
        <strain evidence="2 3">LCDC99A005</strain>
    </source>
</reference>
<evidence type="ECO:0000313" key="1">
    <source>
        <dbReference type="EMBL" id="CAI3588919.1"/>
    </source>
</evidence>
<proteinExistence type="predicted"/>
<evidence type="ECO:0000313" key="3">
    <source>
        <dbReference type="Proteomes" id="UP000220840"/>
    </source>
</evidence>
<dbReference type="Pfam" id="PF19875">
    <property type="entry name" value="DUF6348"/>
    <property type="match status" value="1"/>
</dbReference>
<comment type="caution">
    <text evidence="2">The sequence shown here is derived from an EMBL/GenBank/DDBJ whole genome shotgun (WGS) entry which is preliminary data.</text>
</comment>
<dbReference type="Proteomes" id="UP000220840">
    <property type="component" value="Unassembled WGS sequence"/>
</dbReference>